<dbReference type="KEGG" id="olu:OSTLU_31642"/>
<evidence type="ECO:0000313" key="2">
    <source>
        <dbReference type="EMBL" id="ABO96017.1"/>
    </source>
</evidence>
<evidence type="ECO:0000313" key="3">
    <source>
        <dbReference type="Proteomes" id="UP000001568"/>
    </source>
</evidence>
<dbReference type="OrthoDB" id="10445392at2759"/>
<reference evidence="2 3" key="1">
    <citation type="journal article" date="2007" name="Proc. Natl. Acad. Sci. U.S.A.">
        <title>The tiny eukaryote Ostreococcus provides genomic insights into the paradox of plankton speciation.</title>
        <authorList>
            <person name="Palenik B."/>
            <person name="Grimwood J."/>
            <person name="Aerts A."/>
            <person name="Rouze P."/>
            <person name="Salamov A."/>
            <person name="Putnam N."/>
            <person name="Dupont C."/>
            <person name="Jorgensen R."/>
            <person name="Derelle E."/>
            <person name="Rombauts S."/>
            <person name="Zhou K."/>
            <person name="Otillar R."/>
            <person name="Merchant S.S."/>
            <person name="Podell S."/>
            <person name="Gaasterland T."/>
            <person name="Napoli C."/>
            <person name="Gendler K."/>
            <person name="Manuell A."/>
            <person name="Tai V."/>
            <person name="Vallon O."/>
            <person name="Piganeau G."/>
            <person name="Jancek S."/>
            <person name="Heijde M."/>
            <person name="Jabbari K."/>
            <person name="Bowler C."/>
            <person name="Lohr M."/>
            <person name="Robbens S."/>
            <person name="Werner G."/>
            <person name="Dubchak I."/>
            <person name="Pazour G.J."/>
            <person name="Ren Q."/>
            <person name="Paulsen I."/>
            <person name="Delwiche C."/>
            <person name="Schmutz J."/>
            <person name="Rokhsar D."/>
            <person name="Van de Peer Y."/>
            <person name="Moreau H."/>
            <person name="Grigoriev I.V."/>
        </authorList>
    </citation>
    <scope>NUCLEOTIDE SEQUENCE [LARGE SCALE GENOMIC DNA]</scope>
    <source>
        <strain evidence="2 3">CCE9901</strain>
    </source>
</reference>
<organism evidence="2 3">
    <name type="scientific">Ostreococcus lucimarinus (strain CCE9901)</name>
    <dbReference type="NCBI Taxonomy" id="436017"/>
    <lineage>
        <taxon>Eukaryota</taxon>
        <taxon>Viridiplantae</taxon>
        <taxon>Chlorophyta</taxon>
        <taxon>Mamiellophyceae</taxon>
        <taxon>Mamiellales</taxon>
        <taxon>Bathycoccaceae</taxon>
        <taxon>Ostreococcus</taxon>
    </lineage>
</organism>
<name>A4RXC2_OSTLU</name>
<sequence>MFNACAPAASRCGRNKGAKPPKPEWAESFERFRKERGELTREQAEKAWEAQKTAMLQEEEVATRLYAEMDVLEGTSGGRTGNAAATAELVSENVRRASPTAADVEQAKRADANPFK</sequence>
<feature type="region of interest" description="Disordered" evidence="1">
    <location>
        <begin position="90"/>
        <end position="116"/>
    </location>
</feature>
<evidence type="ECO:0000256" key="1">
    <source>
        <dbReference type="SAM" id="MobiDB-lite"/>
    </source>
</evidence>
<protein>
    <submittedName>
        <fullName evidence="2">Uncharacterized protein</fullName>
    </submittedName>
</protein>
<gene>
    <name evidence="2" type="ORF">OSTLU_31642</name>
</gene>
<accession>A4RXC2</accession>
<dbReference type="OMA" id="TRLYAEM"/>
<feature type="region of interest" description="Disordered" evidence="1">
    <location>
        <begin position="1"/>
        <end position="28"/>
    </location>
</feature>
<dbReference type="Proteomes" id="UP000001568">
    <property type="component" value="Chromosome 5"/>
</dbReference>
<dbReference type="RefSeq" id="XP_001417724.1">
    <property type="nucleotide sequence ID" value="XM_001417687.1"/>
</dbReference>
<proteinExistence type="predicted"/>
<dbReference type="Gramene" id="ABO96017">
    <property type="protein sequence ID" value="ABO96017"/>
    <property type="gene ID" value="OSTLU_31642"/>
</dbReference>
<keyword evidence="3" id="KW-1185">Reference proteome</keyword>
<feature type="compositionally biased region" description="Basic and acidic residues" evidence="1">
    <location>
        <begin position="105"/>
        <end position="116"/>
    </location>
</feature>
<dbReference type="EMBL" id="CP000585">
    <property type="protein sequence ID" value="ABO96017.1"/>
    <property type="molecule type" value="Genomic_DNA"/>
</dbReference>
<dbReference type="HOGENOM" id="CLU_2101012_0_0_1"/>
<dbReference type="GeneID" id="5002131"/>
<dbReference type="AlphaFoldDB" id="A4RXC2"/>